<feature type="domain" description="Bifunctional inhibitor/plant lipid transfer protein/seed storage helical" evidence="2">
    <location>
        <begin position="32"/>
        <end position="105"/>
    </location>
</feature>
<dbReference type="PANTHER" id="PTHR33122:SF60">
    <property type="entry name" value="LIPID-TRANSFER PROTEIN DIR1-RELATED"/>
    <property type="match status" value="1"/>
</dbReference>
<organism evidence="3 4">
    <name type="scientific">Ensete ventricosum</name>
    <name type="common">Abyssinian banana</name>
    <name type="synonym">Musa ensete</name>
    <dbReference type="NCBI Taxonomy" id="4639"/>
    <lineage>
        <taxon>Eukaryota</taxon>
        <taxon>Viridiplantae</taxon>
        <taxon>Streptophyta</taxon>
        <taxon>Embryophyta</taxon>
        <taxon>Tracheophyta</taxon>
        <taxon>Spermatophyta</taxon>
        <taxon>Magnoliopsida</taxon>
        <taxon>Liliopsida</taxon>
        <taxon>Zingiberales</taxon>
        <taxon>Musaceae</taxon>
        <taxon>Ensete</taxon>
    </lineage>
</organism>
<proteinExistence type="predicted"/>
<keyword evidence="4" id="KW-1185">Reference proteome</keyword>
<dbReference type="InterPro" id="IPR016140">
    <property type="entry name" value="Bifunc_inhib/LTP/seed_store"/>
</dbReference>
<comment type="caution">
    <text evidence="3">The sequence shown here is derived from an EMBL/GenBank/DDBJ whole genome shotgun (WGS) entry which is preliminary data.</text>
</comment>
<evidence type="ECO:0000313" key="4">
    <source>
        <dbReference type="Proteomes" id="UP001222027"/>
    </source>
</evidence>
<accession>A0AAV8R2E7</accession>
<dbReference type="InterPro" id="IPR039265">
    <property type="entry name" value="DIR1-like"/>
</dbReference>
<dbReference type="Proteomes" id="UP001222027">
    <property type="component" value="Unassembled WGS sequence"/>
</dbReference>
<dbReference type="InterPro" id="IPR044741">
    <property type="entry name" value="NsLTP-like"/>
</dbReference>
<dbReference type="InterPro" id="IPR036312">
    <property type="entry name" value="Bifun_inhib/LTP/seed_sf"/>
</dbReference>
<dbReference type="Gene3D" id="1.10.110.10">
    <property type="entry name" value="Plant lipid-transfer and hydrophobic proteins"/>
    <property type="match status" value="1"/>
</dbReference>
<dbReference type="CDD" id="cd04660">
    <property type="entry name" value="nsLTP_like"/>
    <property type="match status" value="1"/>
</dbReference>
<dbReference type="GO" id="GO:0009627">
    <property type="term" value="P:systemic acquired resistance"/>
    <property type="evidence" value="ECO:0007669"/>
    <property type="project" value="InterPro"/>
</dbReference>
<feature type="signal peptide" evidence="1">
    <location>
        <begin position="1"/>
        <end position="26"/>
    </location>
</feature>
<sequence length="105" mass="11067">MELKLRTVVVAMAMVILLVAASTTAAAGQSLCNMTQVGLAACKPCIATVKPEEKPTEACCTALKQADLPCLCSYKNSDLLPYLGIDPKQAMQLPAKCNIAPPQQC</sequence>
<dbReference type="SUPFAM" id="SSF47699">
    <property type="entry name" value="Bifunctional inhibitor/lipid-transfer protein/seed storage 2S albumin"/>
    <property type="match status" value="1"/>
</dbReference>
<evidence type="ECO:0000256" key="1">
    <source>
        <dbReference type="SAM" id="SignalP"/>
    </source>
</evidence>
<dbReference type="Pfam" id="PF14368">
    <property type="entry name" value="LTP_2"/>
    <property type="match status" value="1"/>
</dbReference>
<dbReference type="SMART" id="SM00499">
    <property type="entry name" value="AAI"/>
    <property type="match status" value="1"/>
</dbReference>
<keyword evidence="1" id="KW-0732">Signal</keyword>
<evidence type="ECO:0000259" key="2">
    <source>
        <dbReference type="SMART" id="SM00499"/>
    </source>
</evidence>
<reference evidence="3 4" key="1">
    <citation type="submission" date="2022-12" db="EMBL/GenBank/DDBJ databases">
        <title>Chromosome-scale assembly of the Ensete ventricosum genome.</title>
        <authorList>
            <person name="Dussert Y."/>
            <person name="Stocks J."/>
            <person name="Wendawek A."/>
            <person name="Woldeyes F."/>
            <person name="Nichols R.A."/>
            <person name="Borrell J.S."/>
        </authorList>
    </citation>
    <scope>NUCLEOTIDE SEQUENCE [LARGE SCALE GENOMIC DNA]</scope>
    <source>
        <strain evidence="4">cv. Maze</strain>
        <tissue evidence="3">Seeds</tissue>
    </source>
</reference>
<dbReference type="PANTHER" id="PTHR33122">
    <property type="entry name" value="LIPID BINDING PROTEIN-RELATED"/>
    <property type="match status" value="1"/>
</dbReference>
<dbReference type="GO" id="GO:0005504">
    <property type="term" value="F:fatty acid binding"/>
    <property type="evidence" value="ECO:0007669"/>
    <property type="project" value="InterPro"/>
</dbReference>
<feature type="chain" id="PRO_5043642186" description="Bifunctional inhibitor/plant lipid transfer protein/seed storage helical domain-containing protein" evidence="1">
    <location>
        <begin position="27"/>
        <end position="105"/>
    </location>
</feature>
<gene>
    <name evidence="3" type="ORF">OPV22_012106</name>
</gene>
<dbReference type="AlphaFoldDB" id="A0AAV8R2E7"/>
<dbReference type="EMBL" id="JAQQAF010000004">
    <property type="protein sequence ID" value="KAJ8490385.1"/>
    <property type="molecule type" value="Genomic_DNA"/>
</dbReference>
<name>A0AAV8R2E7_ENSVE</name>
<evidence type="ECO:0000313" key="3">
    <source>
        <dbReference type="EMBL" id="KAJ8490385.1"/>
    </source>
</evidence>
<protein>
    <recommendedName>
        <fullName evidence="2">Bifunctional inhibitor/plant lipid transfer protein/seed storage helical domain-containing protein</fullName>
    </recommendedName>
</protein>